<protein>
    <submittedName>
        <fullName evidence="2">Uncharacterized protein</fullName>
    </submittedName>
</protein>
<evidence type="ECO:0000256" key="1">
    <source>
        <dbReference type="SAM" id="MobiDB-lite"/>
    </source>
</evidence>
<organism evidence="2 3">
    <name type="scientific">Galerina marginata (strain CBS 339.88)</name>
    <dbReference type="NCBI Taxonomy" id="685588"/>
    <lineage>
        <taxon>Eukaryota</taxon>
        <taxon>Fungi</taxon>
        <taxon>Dikarya</taxon>
        <taxon>Basidiomycota</taxon>
        <taxon>Agaricomycotina</taxon>
        <taxon>Agaricomycetes</taxon>
        <taxon>Agaricomycetidae</taxon>
        <taxon>Agaricales</taxon>
        <taxon>Agaricineae</taxon>
        <taxon>Strophariaceae</taxon>
        <taxon>Galerina</taxon>
    </lineage>
</organism>
<feature type="compositionally biased region" description="Polar residues" evidence="1">
    <location>
        <begin position="52"/>
        <end position="61"/>
    </location>
</feature>
<gene>
    <name evidence="2" type="ORF">GALMADRAFT_1180101</name>
</gene>
<feature type="compositionally biased region" description="Polar residues" evidence="1">
    <location>
        <begin position="72"/>
        <end position="81"/>
    </location>
</feature>
<reference evidence="3" key="1">
    <citation type="journal article" date="2014" name="Proc. Natl. Acad. Sci. U.S.A.">
        <title>Extensive sampling of basidiomycete genomes demonstrates inadequacy of the white-rot/brown-rot paradigm for wood decay fungi.</title>
        <authorList>
            <person name="Riley R."/>
            <person name="Salamov A.A."/>
            <person name="Brown D.W."/>
            <person name="Nagy L.G."/>
            <person name="Floudas D."/>
            <person name="Held B.W."/>
            <person name="Levasseur A."/>
            <person name="Lombard V."/>
            <person name="Morin E."/>
            <person name="Otillar R."/>
            <person name="Lindquist E.A."/>
            <person name="Sun H."/>
            <person name="LaButti K.M."/>
            <person name="Schmutz J."/>
            <person name="Jabbour D."/>
            <person name="Luo H."/>
            <person name="Baker S.E."/>
            <person name="Pisabarro A.G."/>
            <person name="Walton J.D."/>
            <person name="Blanchette R.A."/>
            <person name="Henrissat B."/>
            <person name="Martin F."/>
            <person name="Cullen D."/>
            <person name="Hibbett D.S."/>
            <person name="Grigoriev I.V."/>
        </authorList>
    </citation>
    <scope>NUCLEOTIDE SEQUENCE [LARGE SCALE GENOMIC DNA]</scope>
    <source>
        <strain evidence="3">CBS 339.88</strain>
    </source>
</reference>
<dbReference type="HOGENOM" id="CLU_1115818_0_0_1"/>
<accession>A0A067TJM5</accession>
<evidence type="ECO:0000313" key="3">
    <source>
        <dbReference type="Proteomes" id="UP000027222"/>
    </source>
</evidence>
<name>A0A067TJM5_GALM3</name>
<evidence type="ECO:0000313" key="2">
    <source>
        <dbReference type="EMBL" id="KDR80119.1"/>
    </source>
</evidence>
<sequence>MEFRHSSPDVPNIDEITALDPSLEKSKEVVHISSPELLNTTSSGAKLGPSNGGNLELSSDTMEPKEKPHNPSLESSQNIDLVSTPLADSIVTDERNMTLRSPEETTGTKKTKLPDKIQKPAVSDTSTGHDLVIQAPILPTDENSQAPDSPDVPVILQVNNSTSNSSRLESPRLDSNDESSAPHLTEAGEHIGNHLDEIVISDSTQTNVKIEDDPCISLTCLSSNVPFVSLDNSSAVLNSNTAKGNCSPR</sequence>
<proteinExistence type="predicted"/>
<feature type="region of interest" description="Disordered" evidence="1">
    <location>
        <begin position="161"/>
        <end position="184"/>
    </location>
</feature>
<dbReference type="EMBL" id="KL142372">
    <property type="protein sequence ID" value="KDR80119.1"/>
    <property type="molecule type" value="Genomic_DNA"/>
</dbReference>
<dbReference type="AlphaFoldDB" id="A0A067TJM5"/>
<dbReference type="Proteomes" id="UP000027222">
    <property type="component" value="Unassembled WGS sequence"/>
</dbReference>
<feature type="compositionally biased region" description="Basic and acidic residues" evidence="1">
    <location>
        <begin position="92"/>
        <end position="118"/>
    </location>
</feature>
<feature type="region of interest" description="Disordered" evidence="1">
    <location>
        <begin position="1"/>
        <end position="130"/>
    </location>
</feature>
<keyword evidence="3" id="KW-1185">Reference proteome</keyword>